<keyword evidence="3" id="KW-1185">Reference proteome</keyword>
<evidence type="ECO:0000313" key="3">
    <source>
        <dbReference type="Proteomes" id="UP001218218"/>
    </source>
</evidence>
<organism evidence="2 3">
    <name type="scientific">Mycena albidolilacea</name>
    <dbReference type="NCBI Taxonomy" id="1033008"/>
    <lineage>
        <taxon>Eukaryota</taxon>
        <taxon>Fungi</taxon>
        <taxon>Dikarya</taxon>
        <taxon>Basidiomycota</taxon>
        <taxon>Agaricomycotina</taxon>
        <taxon>Agaricomycetes</taxon>
        <taxon>Agaricomycetidae</taxon>
        <taxon>Agaricales</taxon>
        <taxon>Marasmiineae</taxon>
        <taxon>Mycenaceae</taxon>
        <taxon>Mycena</taxon>
    </lineage>
</organism>
<evidence type="ECO:0000256" key="1">
    <source>
        <dbReference type="SAM" id="MobiDB-lite"/>
    </source>
</evidence>
<reference evidence="2" key="1">
    <citation type="submission" date="2023-03" db="EMBL/GenBank/DDBJ databases">
        <title>Massive genome expansion in bonnet fungi (Mycena s.s.) driven by repeated elements and novel gene families across ecological guilds.</title>
        <authorList>
            <consortium name="Lawrence Berkeley National Laboratory"/>
            <person name="Harder C.B."/>
            <person name="Miyauchi S."/>
            <person name="Viragh M."/>
            <person name="Kuo A."/>
            <person name="Thoen E."/>
            <person name="Andreopoulos B."/>
            <person name="Lu D."/>
            <person name="Skrede I."/>
            <person name="Drula E."/>
            <person name="Henrissat B."/>
            <person name="Morin E."/>
            <person name="Kohler A."/>
            <person name="Barry K."/>
            <person name="LaButti K."/>
            <person name="Morin E."/>
            <person name="Salamov A."/>
            <person name="Lipzen A."/>
            <person name="Mereny Z."/>
            <person name="Hegedus B."/>
            <person name="Baldrian P."/>
            <person name="Stursova M."/>
            <person name="Weitz H."/>
            <person name="Taylor A."/>
            <person name="Grigoriev I.V."/>
            <person name="Nagy L.G."/>
            <person name="Martin F."/>
            <person name="Kauserud H."/>
        </authorList>
    </citation>
    <scope>NUCLEOTIDE SEQUENCE</scope>
    <source>
        <strain evidence="2">CBHHK002</strain>
    </source>
</reference>
<protein>
    <submittedName>
        <fullName evidence="2">Uncharacterized protein</fullName>
    </submittedName>
</protein>
<accession>A0AAD7EPE9</accession>
<feature type="region of interest" description="Disordered" evidence="1">
    <location>
        <begin position="1"/>
        <end position="25"/>
    </location>
</feature>
<sequence length="169" mass="19601">MQSASRNQFPPIRTAIEPPAPAGHRDARGLRTPFYVYGWIVPYRQLTDAARETLGKIPGFLQGPFVCERWMQLGYDKKYKPWERPQLRPLYDERTAGVLVYTWTNDSAHDIDSATSNLEFIEDCRTTLGHPQGVQRDPVWFLLDLKTVPDGYEYEFEGYRTPLMLRSLC</sequence>
<gene>
    <name evidence="2" type="ORF">DFH08DRAFT_871810</name>
</gene>
<dbReference type="Proteomes" id="UP001218218">
    <property type="component" value="Unassembled WGS sequence"/>
</dbReference>
<dbReference type="EMBL" id="JARIHO010000023">
    <property type="protein sequence ID" value="KAJ7343128.1"/>
    <property type="molecule type" value="Genomic_DNA"/>
</dbReference>
<name>A0AAD7EPE9_9AGAR</name>
<proteinExistence type="predicted"/>
<comment type="caution">
    <text evidence="2">The sequence shown here is derived from an EMBL/GenBank/DDBJ whole genome shotgun (WGS) entry which is preliminary data.</text>
</comment>
<dbReference type="AlphaFoldDB" id="A0AAD7EPE9"/>
<evidence type="ECO:0000313" key="2">
    <source>
        <dbReference type="EMBL" id="KAJ7343128.1"/>
    </source>
</evidence>